<feature type="domain" description="Reverse transcriptase" evidence="1">
    <location>
        <begin position="34"/>
        <end position="308"/>
    </location>
</feature>
<comment type="caution">
    <text evidence="2">The sequence shown here is derived from an EMBL/GenBank/DDBJ whole genome shotgun (WGS) entry which is preliminary data.</text>
</comment>
<proteinExistence type="predicted"/>
<dbReference type="SUPFAM" id="SSF56672">
    <property type="entry name" value="DNA/RNA polymerases"/>
    <property type="match status" value="1"/>
</dbReference>
<organism evidence="2 3">
    <name type="scientific">Rhizophagus irregularis (strain DAOM 197198w)</name>
    <name type="common">Glomus intraradices</name>
    <dbReference type="NCBI Taxonomy" id="1432141"/>
    <lineage>
        <taxon>Eukaryota</taxon>
        <taxon>Fungi</taxon>
        <taxon>Fungi incertae sedis</taxon>
        <taxon>Mucoromycota</taxon>
        <taxon>Glomeromycotina</taxon>
        <taxon>Glomeromycetes</taxon>
        <taxon>Glomerales</taxon>
        <taxon>Glomeraceae</taxon>
        <taxon>Rhizophagus</taxon>
    </lineage>
</organism>
<reference evidence="2 3" key="1">
    <citation type="submission" date="2014-02" db="EMBL/GenBank/DDBJ databases">
        <title>Single nucleus genome sequencing reveals high similarity among nuclei of an endomycorrhizal fungus.</title>
        <authorList>
            <person name="Lin K."/>
            <person name="Geurts R."/>
            <person name="Zhang Z."/>
            <person name="Limpens E."/>
            <person name="Saunders D.G."/>
            <person name="Mu D."/>
            <person name="Pang E."/>
            <person name="Cao H."/>
            <person name="Cha H."/>
            <person name="Lin T."/>
            <person name="Zhou Q."/>
            <person name="Shang Y."/>
            <person name="Li Y."/>
            <person name="Ivanov S."/>
            <person name="Sharma T."/>
            <person name="Velzen R.V."/>
            <person name="Ruijter N.D."/>
            <person name="Aanen D.K."/>
            <person name="Win J."/>
            <person name="Kamoun S."/>
            <person name="Bisseling T."/>
            <person name="Huang S."/>
        </authorList>
    </citation>
    <scope>NUCLEOTIDE SEQUENCE [LARGE SCALE GENOMIC DNA]</scope>
    <source>
        <strain evidence="3">DAOM197198w</strain>
    </source>
</reference>
<accession>A0A015JGN8</accession>
<evidence type="ECO:0000259" key="1">
    <source>
        <dbReference type="PROSITE" id="PS50878"/>
    </source>
</evidence>
<dbReference type="AlphaFoldDB" id="A0A015JGN8"/>
<keyword evidence="3" id="KW-1185">Reference proteome</keyword>
<protein>
    <recommendedName>
        <fullName evidence="1">Reverse transcriptase domain-containing protein</fullName>
    </recommendedName>
</protein>
<dbReference type="EMBL" id="JEMT01017224">
    <property type="protein sequence ID" value="EXX68642.1"/>
    <property type="molecule type" value="Genomic_DNA"/>
</dbReference>
<dbReference type="PANTHER" id="PTHR19446">
    <property type="entry name" value="REVERSE TRANSCRIPTASES"/>
    <property type="match status" value="1"/>
</dbReference>
<gene>
    <name evidence="2" type="ORF">RirG_103320</name>
</gene>
<dbReference type="Proteomes" id="UP000022910">
    <property type="component" value="Unassembled WGS sequence"/>
</dbReference>
<dbReference type="Pfam" id="PF00078">
    <property type="entry name" value="RVT_1"/>
    <property type="match status" value="1"/>
</dbReference>
<dbReference type="PROSITE" id="PS50878">
    <property type="entry name" value="RT_POL"/>
    <property type="match status" value="1"/>
</dbReference>
<evidence type="ECO:0000313" key="2">
    <source>
        <dbReference type="EMBL" id="EXX68642.1"/>
    </source>
</evidence>
<sequence length="308" mass="34485">MPNNKASGPSKISYEMLKHLSGDALDFFLLLANSYLSRGDIPADWREAVVYPIPKSHDFDAQLKNTRSITLLETVCKCVVKVVTNRLSHLLADNKILQGHNFAGLPDLWIVSQDISKAFDSMDLNMLKLALEKLHFPALLVRFILNLFTRRNNKIITCYGDTPRYRVRVGIDQGEIISPLLWVIYLDPLLAVLNQEASDPFLLKSSALLDYSPMEFEQHSLPVSHLTFLDDSTLIASSKSGIEDQLSITAEFYTLNNVQANSAKYVLLFSSDSFSVISFGLFPSPLINNNTLTLTSFALTTSFRFLGV</sequence>
<dbReference type="HOGENOM" id="CLU_002435_6_0_1"/>
<evidence type="ECO:0000313" key="3">
    <source>
        <dbReference type="Proteomes" id="UP000022910"/>
    </source>
</evidence>
<dbReference type="InterPro" id="IPR000477">
    <property type="entry name" value="RT_dom"/>
</dbReference>
<dbReference type="InterPro" id="IPR043502">
    <property type="entry name" value="DNA/RNA_pol_sf"/>
</dbReference>
<name>A0A015JGN8_RHIIW</name>